<dbReference type="GO" id="GO:0030246">
    <property type="term" value="F:carbohydrate binding"/>
    <property type="evidence" value="ECO:0007669"/>
    <property type="project" value="UniProtKB-KW"/>
</dbReference>
<evidence type="ECO:0000259" key="2">
    <source>
        <dbReference type="PROSITE" id="PS50041"/>
    </source>
</evidence>
<reference evidence="3 4" key="1">
    <citation type="submission" date="2024-01" db="EMBL/GenBank/DDBJ databases">
        <title>The genome of the rayed Mediterranean limpet Patella caerulea (Linnaeus, 1758).</title>
        <authorList>
            <person name="Anh-Thu Weber A."/>
            <person name="Halstead-Nussloch G."/>
        </authorList>
    </citation>
    <scope>NUCLEOTIDE SEQUENCE [LARGE SCALE GENOMIC DNA]</scope>
    <source>
        <strain evidence="3">AATW-2023a</strain>
        <tissue evidence="3">Whole specimen</tissue>
    </source>
</reference>
<feature type="domain" description="C-type lectin" evidence="2">
    <location>
        <begin position="99"/>
        <end position="185"/>
    </location>
</feature>
<dbReference type="Pfam" id="PF00059">
    <property type="entry name" value="Lectin_C"/>
    <property type="match status" value="1"/>
</dbReference>
<evidence type="ECO:0000313" key="3">
    <source>
        <dbReference type="EMBL" id="KAK6166953.1"/>
    </source>
</evidence>
<dbReference type="AlphaFoldDB" id="A0AAN8J0F2"/>
<dbReference type="Proteomes" id="UP001347796">
    <property type="component" value="Unassembled WGS sequence"/>
</dbReference>
<dbReference type="InterPro" id="IPR016186">
    <property type="entry name" value="C-type_lectin-like/link_sf"/>
</dbReference>
<protein>
    <recommendedName>
        <fullName evidence="2">C-type lectin domain-containing protein</fullName>
    </recommendedName>
</protein>
<accession>A0AAN8J0F2</accession>
<evidence type="ECO:0000313" key="4">
    <source>
        <dbReference type="Proteomes" id="UP001347796"/>
    </source>
</evidence>
<dbReference type="PROSITE" id="PS50041">
    <property type="entry name" value="C_TYPE_LECTIN_2"/>
    <property type="match status" value="2"/>
</dbReference>
<dbReference type="InterPro" id="IPR001304">
    <property type="entry name" value="C-type_lectin-like"/>
</dbReference>
<dbReference type="InterPro" id="IPR051663">
    <property type="entry name" value="CLec_Tetranectin-domain"/>
</dbReference>
<name>A0AAN8J0F2_PATCE</name>
<keyword evidence="4" id="KW-1185">Reference proteome</keyword>
<keyword evidence="1" id="KW-0430">Lectin</keyword>
<dbReference type="SUPFAM" id="SSF56436">
    <property type="entry name" value="C-type lectin-like"/>
    <property type="match status" value="2"/>
</dbReference>
<comment type="caution">
    <text evidence="3">The sequence shown here is derived from an EMBL/GenBank/DDBJ whole genome shotgun (WGS) entry which is preliminary data.</text>
</comment>
<feature type="domain" description="C-type lectin" evidence="2">
    <location>
        <begin position="1"/>
        <end position="89"/>
    </location>
</feature>
<dbReference type="PANTHER" id="PTHR22799:SF6">
    <property type="entry name" value="C-TYPE LECTIN DOMAIN FAMILY 4 MEMBER M-LIKE"/>
    <property type="match status" value="1"/>
</dbReference>
<sequence length="296" mass="34572">MELAMAPTDQKYQELMNYLTNLNLDDKGVWIGIKWNSTFKVCQWLSGQLLITADWKTDEPRSRNCVSFTNEEHQWNTRDCHDVRPFICEKPEHDSEPRFKFYETSKDFTAANEQCIRDGRRLPILLSIEDRVALKQFMIDNTVHRDVYLGITKNDVDDRFYWLNGGSVNGDTYTWSNDNTNKPNNLHLRNDGFHYGALDTRPYICEGDQVGTKVTEEWFGHVFARLSTNVNSSTVPIQDSPVQEHYVMIKTRCAMLCYNSIQCYYFTFHLQHCKLYGNITYTSVTNGNSVWSKFTL</sequence>
<dbReference type="EMBL" id="JAZGQO010000021">
    <property type="protein sequence ID" value="KAK6166953.1"/>
    <property type="molecule type" value="Genomic_DNA"/>
</dbReference>
<proteinExistence type="predicted"/>
<evidence type="ECO:0000256" key="1">
    <source>
        <dbReference type="ARBA" id="ARBA00022734"/>
    </source>
</evidence>
<organism evidence="3 4">
    <name type="scientific">Patella caerulea</name>
    <name type="common">Rayed Mediterranean limpet</name>
    <dbReference type="NCBI Taxonomy" id="87958"/>
    <lineage>
        <taxon>Eukaryota</taxon>
        <taxon>Metazoa</taxon>
        <taxon>Spiralia</taxon>
        <taxon>Lophotrochozoa</taxon>
        <taxon>Mollusca</taxon>
        <taxon>Gastropoda</taxon>
        <taxon>Patellogastropoda</taxon>
        <taxon>Patelloidea</taxon>
        <taxon>Patellidae</taxon>
        <taxon>Patella</taxon>
    </lineage>
</organism>
<gene>
    <name evidence="3" type="ORF">SNE40_023547</name>
</gene>
<dbReference type="CDD" id="cd00037">
    <property type="entry name" value="CLECT"/>
    <property type="match status" value="2"/>
</dbReference>
<dbReference type="PANTHER" id="PTHR22799">
    <property type="entry name" value="TETRANECTIN-RELATED"/>
    <property type="match status" value="1"/>
</dbReference>
<dbReference type="InterPro" id="IPR016187">
    <property type="entry name" value="CTDL_fold"/>
</dbReference>
<dbReference type="Gene3D" id="3.10.100.10">
    <property type="entry name" value="Mannose-Binding Protein A, subunit A"/>
    <property type="match status" value="2"/>
</dbReference>